<feature type="transmembrane region" description="Helical" evidence="1">
    <location>
        <begin position="142"/>
        <end position="163"/>
    </location>
</feature>
<accession>A0A380H007</accession>
<dbReference type="Pfam" id="PF02517">
    <property type="entry name" value="Rce1-like"/>
    <property type="match status" value="1"/>
</dbReference>
<keyword evidence="4" id="KW-1185">Reference proteome</keyword>
<proteinExistence type="predicted"/>
<feature type="transmembrane region" description="Helical" evidence="1">
    <location>
        <begin position="201"/>
        <end position="218"/>
    </location>
</feature>
<dbReference type="RefSeq" id="WP_115312658.1">
    <property type="nucleotide sequence ID" value="NZ_CP066042.1"/>
</dbReference>
<gene>
    <name evidence="3" type="ORF">NCTC11807_00499</name>
</gene>
<evidence type="ECO:0000313" key="4">
    <source>
        <dbReference type="Proteomes" id="UP000255425"/>
    </source>
</evidence>
<feature type="transmembrane region" description="Helical" evidence="1">
    <location>
        <begin position="93"/>
        <end position="117"/>
    </location>
</feature>
<keyword evidence="1" id="KW-1133">Transmembrane helix</keyword>
<dbReference type="GO" id="GO:0080120">
    <property type="term" value="P:CAAX-box protein maturation"/>
    <property type="evidence" value="ECO:0007669"/>
    <property type="project" value="UniProtKB-ARBA"/>
</dbReference>
<dbReference type="InterPro" id="IPR052710">
    <property type="entry name" value="CAAX_protease"/>
</dbReference>
<protein>
    <submittedName>
        <fullName evidence="3">Abortive infection family protein</fullName>
    </submittedName>
</protein>
<dbReference type="GO" id="GO:0004175">
    <property type="term" value="F:endopeptidase activity"/>
    <property type="evidence" value="ECO:0007669"/>
    <property type="project" value="UniProtKB-ARBA"/>
</dbReference>
<name>A0A380H007_9STAP</name>
<feature type="transmembrane region" description="Helical" evidence="1">
    <location>
        <begin position="175"/>
        <end position="195"/>
    </location>
</feature>
<keyword evidence="1" id="KW-0812">Transmembrane</keyword>
<dbReference type="EMBL" id="UHDZ01000001">
    <property type="protein sequence ID" value="SUM68313.1"/>
    <property type="molecule type" value="Genomic_DNA"/>
</dbReference>
<dbReference type="PANTHER" id="PTHR36435:SF1">
    <property type="entry name" value="CAAX AMINO TERMINAL PROTEASE FAMILY PROTEIN"/>
    <property type="match status" value="1"/>
</dbReference>
<dbReference type="InterPro" id="IPR003675">
    <property type="entry name" value="Rce1/LyrA-like_dom"/>
</dbReference>
<feature type="domain" description="CAAX prenyl protease 2/Lysostaphin resistance protein A-like" evidence="2">
    <location>
        <begin position="149"/>
        <end position="236"/>
    </location>
</feature>
<dbReference type="AlphaFoldDB" id="A0A380H007"/>
<dbReference type="PANTHER" id="PTHR36435">
    <property type="entry name" value="SLR1288 PROTEIN"/>
    <property type="match status" value="1"/>
</dbReference>
<dbReference type="GeneID" id="63935032"/>
<keyword evidence="1" id="KW-0472">Membrane</keyword>
<feature type="transmembrane region" description="Helical" evidence="1">
    <location>
        <begin position="20"/>
        <end position="46"/>
    </location>
</feature>
<reference evidence="3 4" key="1">
    <citation type="submission" date="2018-06" db="EMBL/GenBank/DDBJ databases">
        <authorList>
            <consortium name="Pathogen Informatics"/>
            <person name="Doyle S."/>
        </authorList>
    </citation>
    <scope>NUCLEOTIDE SEQUENCE [LARGE SCALE GENOMIC DNA]</scope>
    <source>
        <strain evidence="3 4">NCTC11807</strain>
    </source>
</reference>
<evidence type="ECO:0000259" key="2">
    <source>
        <dbReference type="Pfam" id="PF02517"/>
    </source>
</evidence>
<dbReference type="Proteomes" id="UP000255425">
    <property type="component" value="Unassembled WGS sequence"/>
</dbReference>
<feature type="transmembrane region" description="Helical" evidence="1">
    <location>
        <begin position="230"/>
        <end position="251"/>
    </location>
</feature>
<sequence>MDNLKQDKRSRRRAKGNKFLNILMFIGMIVLIQIPLAISLLALSFSTQLRNLTTIAVSMLILGIVLLIIWLVRGYYLNHTYEDPHQRIRGKDILINIGFFLLATAFSIGGSILMLTFTGSDSTANEKNIDESLSVFMQKDHLPHISIAITVVLMICVIGPYLEELLFRGIFKETLFMKCRFWLPLILSSLVFSSQHLSTNIFSYALYFFMGCALYLAYDRRRNIKDSMMVHMLNNSVSTLPVFIGYLWLYFR</sequence>
<evidence type="ECO:0000256" key="1">
    <source>
        <dbReference type="SAM" id="Phobius"/>
    </source>
</evidence>
<evidence type="ECO:0000313" key="3">
    <source>
        <dbReference type="EMBL" id="SUM68313.1"/>
    </source>
</evidence>
<organism evidence="3 4">
    <name type="scientific">Staphylococcus saccharolyticus</name>
    <dbReference type="NCBI Taxonomy" id="33028"/>
    <lineage>
        <taxon>Bacteria</taxon>
        <taxon>Bacillati</taxon>
        <taxon>Bacillota</taxon>
        <taxon>Bacilli</taxon>
        <taxon>Bacillales</taxon>
        <taxon>Staphylococcaceae</taxon>
        <taxon>Staphylococcus</taxon>
    </lineage>
</organism>
<feature type="transmembrane region" description="Helical" evidence="1">
    <location>
        <begin position="52"/>
        <end position="72"/>
    </location>
</feature>